<keyword evidence="5" id="KW-1185">Reference proteome</keyword>
<dbReference type="AlphaFoldDB" id="A0A9P5ESW5"/>
<dbReference type="EMBL" id="QPMT01000019">
    <property type="protein sequence ID" value="KAF4858929.1"/>
    <property type="molecule type" value="Genomic_DNA"/>
</dbReference>
<organism evidence="4 5">
    <name type="scientific">Colletotrichum siamense</name>
    <name type="common">Anthracnose fungus</name>
    <dbReference type="NCBI Taxonomy" id="690259"/>
    <lineage>
        <taxon>Eukaryota</taxon>
        <taxon>Fungi</taxon>
        <taxon>Dikarya</taxon>
        <taxon>Ascomycota</taxon>
        <taxon>Pezizomycotina</taxon>
        <taxon>Sordariomycetes</taxon>
        <taxon>Hypocreomycetidae</taxon>
        <taxon>Glomerellales</taxon>
        <taxon>Glomerellaceae</taxon>
        <taxon>Colletotrichum</taxon>
        <taxon>Colletotrichum gloeosporioides species complex</taxon>
    </lineage>
</organism>
<accession>A0A9P5ESW5</accession>
<protein>
    <submittedName>
        <fullName evidence="4">Caskin-1</fullName>
    </submittedName>
</protein>
<dbReference type="PRINTS" id="PR01415">
    <property type="entry name" value="ANKYRIN"/>
</dbReference>
<evidence type="ECO:0000313" key="4">
    <source>
        <dbReference type="EMBL" id="KAF4858929.1"/>
    </source>
</evidence>
<dbReference type="SMART" id="SM00248">
    <property type="entry name" value="ANK"/>
    <property type="match status" value="3"/>
</dbReference>
<dbReference type="SUPFAM" id="SSF48403">
    <property type="entry name" value="Ankyrin repeat"/>
    <property type="match status" value="1"/>
</dbReference>
<keyword evidence="1" id="KW-0677">Repeat</keyword>
<comment type="caution">
    <text evidence="4">The sequence shown here is derived from an EMBL/GenBank/DDBJ whole genome shotgun (WGS) entry which is preliminary data.</text>
</comment>
<dbReference type="OrthoDB" id="426293at2759"/>
<evidence type="ECO:0000256" key="1">
    <source>
        <dbReference type="ARBA" id="ARBA00022737"/>
    </source>
</evidence>
<proteinExistence type="predicted"/>
<dbReference type="Pfam" id="PF12796">
    <property type="entry name" value="Ank_2"/>
    <property type="match status" value="1"/>
</dbReference>
<evidence type="ECO:0000313" key="5">
    <source>
        <dbReference type="Proteomes" id="UP000711996"/>
    </source>
</evidence>
<name>A0A9P5ESW5_COLSI</name>
<dbReference type="PANTHER" id="PTHR24171:SF9">
    <property type="entry name" value="ANKYRIN REPEAT DOMAIN-CONTAINING PROTEIN 39"/>
    <property type="match status" value="1"/>
</dbReference>
<evidence type="ECO:0000256" key="3">
    <source>
        <dbReference type="PROSITE-ProRule" id="PRU00023"/>
    </source>
</evidence>
<sequence length="257" mass="28975">MASEDEMQEDATYLAGRAAFYDACEAGNLEGPKILLTERPNLNISALHEYTWTDWKTPLQAAVSAGHLDIVGFLLALRVDLETRCLQQMESYTALHYAAVRSSPDMVRLLLDAGADAHAKFRNYQDWDAPALLLPLESVYPRYGIGKVRQEHYDTITIFLELGHDINTPGDSDVPGQGALIERAVECNCRDLVKWLVDRGATRTNRLVRSFKVYSWPNESLYKRVAEARGLTGEDCGGDRTFKYLVEELGLREEEEE</sequence>
<dbReference type="PANTHER" id="PTHR24171">
    <property type="entry name" value="ANKYRIN REPEAT DOMAIN-CONTAINING PROTEIN 39-RELATED"/>
    <property type="match status" value="1"/>
</dbReference>
<dbReference type="Proteomes" id="UP000711996">
    <property type="component" value="Unassembled WGS sequence"/>
</dbReference>
<dbReference type="InterPro" id="IPR036770">
    <property type="entry name" value="Ankyrin_rpt-contain_sf"/>
</dbReference>
<gene>
    <name evidence="4" type="primary">CASKIN1</name>
    <name evidence="4" type="ORF">CGCSCA2_v006855</name>
</gene>
<reference evidence="4" key="1">
    <citation type="submission" date="2019-06" db="EMBL/GenBank/DDBJ databases">
        <authorList>
            <person name="Gan P."/>
            <person name="Shirasu K."/>
        </authorList>
    </citation>
    <scope>NUCLEOTIDE SEQUENCE [LARGE SCALE GENOMIC DNA]</scope>
    <source>
        <strain evidence="4">CAD2</strain>
    </source>
</reference>
<keyword evidence="2 3" id="KW-0040">ANK repeat</keyword>
<dbReference type="PROSITE" id="PS50297">
    <property type="entry name" value="ANK_REP_REGION"/>
    <property type="match status" value="1"/>
</dbReference>
<dbReference type="Gene3D" id="1.25.40.20">
    <property type="entry name" value="Ankyrin repeat-containing domain"/>
    <property type="match status" value="1"/>
</dbReference>
<dbReference type="InterPro" id="IPR002110">
    <property type="entry name" value="Ankyrin_rpt"/>
</dbReference>
<dbReference type="PROSITE" id="PS50088">
    <property type="entry name" value="ANK_REPEAT"/>
    <property type="match status" value="1"/>
</dbReference>
<feature type="repeat" description="ANK" evidence="3">
    <location>
        <begin position="90"/>
        <end position="122"/>
    </location>
</feature>
<evidence type="ECO:0000256" key="2">
    <source>
        <dbReference type="ARBA" id="ARBA00023043"/>
    </source>
</evidence>